<accession>A0A8R1ETV3</accession>
<reference evidence="1" key="2">
    <citation type="submission" date="2022-06" db="UniProtKB">
        <authorList>
            <consortium name="EnsemblMetazoa"/>
        </authorList>
    </citation>
    <scope>IDENTIFICATION</scope>
    <source>
        <strain evidence="1">DF5081</strain>
    </source>
</reference>
<reference evidence="2" key="1">
    <citation type="submission" date="2010-08" db="EMBL/GenBank/DDBJ databases">
        <authorList>
            <consortium name="Caenorhabditis japonica Sequencing Consortium"/>
            <person name="Wilson R.K."/>
        </authorList>
    </citation>
    <scope>NUCLEOTIDE SEQUENCE [LARGE SCALE GENOMIC DNA]</scope>
    <source>
        <strain evidence="2">DF5081</strain>
    </source>
</reference>
<organism evidence="1 2">
    <name type="scientific">Caenorhabditis japonica</name>
    <dbReference type="NCBI Taxonomy" id="281687"/>
    <lineage>
        <taxon>Eukaryota</taxon>
        <taxon>Metazoa</taxon>
        <taxon>Ecdysozoa</taxon>
        <taxon>Nematoda</taxon>
        <taxon>Chromadorea</taxon>
        <taxon>Rhabditida</taxon>
        <taxon>Rhabditina</taxon>
        <taxon>Rhabditomorpha</taxon>
        <taxon>Rhabditoidea</taxon>
        <taxon>Rhabditidae</taxon>
        <taxon>Peloderinae</taxon>
        <taxon>Caenorhabditis</taxon>
    </lineage>
</organism>
<proteinExistence type="predicted"/>
<protein>
    <submittedName>
        <fullName evidence="1">Uncharacterized protein</fullName>
    </submittedName>
</protein>
<evidence type="ECO:0000313" key="2">
    <source>
        <dbReference type="Proteomes" id="UP000005237"/>
    </source>
</evidence>
<dbReference type="AlphaFoldDB" id="A0A8R1ETV3"/>
<name>A0A8R1ETV3_CAEJA</name>
<dbReference type="Proteomes" id="UP000005237">
    <property type="component" value="Unassembled WGS sequence"/>
</dbReference>
<sequence>MSNSDIVRKISASKTLVHRMVIGDRENPKTVPQVVVQSPSPLDMLSKLYEEGIVEIKKKCPRNAKNLSYRS</sequence>
<dbReference type="EnsemblMetazoa" id="CJA40235.1">
    <property type="protein sequence ID" value="CJA40235.1"/>
    <property type="gene ID" value="WBGene00216083"/>
</dbReference>
<keyword evidence="2" id="KW-1185">Reference proteome</keyword>
<evidence type="ECO:0000313" key="1">
    <source>
        <dbReference type="EnsemblMetazoa" id="CJA40235.1"/>
    </source>
</evidence>